<dbReference type="AlphaFoldDB" id="A0A5P9JSI6"/>
<gene>
    <name evidence="2" type="ORF">GDR74_00045</name>
</gene>
<evidence type="ECO:0008006" key="4">
    <source>
        <dbReference type="Google" id="ProtNLM"/>
    </source>
</evidence>
<keyword evidence="1" id="KW-0175">Coiled coil</keyword>
<reference evidence="2 3" key="1">
    <citation type="submission" date="2019-10" db="EMBL/GenBank/DDBJ databases">
        <title>Isolation, Identification of Microvirga thermotolerans HR1, a novel thermophilic bacterium and Comparative Genomics of the genus Microvirga.</title>
        <authorList>
            <person name="Li J."/>
            <person name="Zhang W."/>
            <person name="Lin M."/>
            <person name="Wang J."/>
        </authorList>
    </citation>
    <scope>NUCLEOTIDE SEQUENCE [LARGE SCALE GENOMIC DNA]</scope>
    <source>
        <strain evidence="2 3">HR1</strain>
    </source>
</reference>
<protein>
    <recommendedName>
        <fullName evidence="4">Large ATP-binding protein</fullName>
    </recommendedName>
</protein>
<dbReference type="RefSeq" id="WP_152584378.1">
    <property type="nucleotide sequence ID" value="NZ_CP045423.1"/>
</dbReference>
<dbReference type="Gene3D" id="3.40.50.300">
    <property type="entry name" value="P-loop containing nucleotide triphosphate hydrolases"/>
    <property type="match status" value="1"/>
</dbReference>
<evidence type="ECO:0000313" key="3">
    <source>
        <dbReference type="Proteomes" id="UP000325614"/>
    </source>
</evidence>
<evidence type="ECO:0000313" key="2">
    <source>
        <dbReference type="EMBL" id="QFU14728.1"/>
    </source>
</evidence>
<feature type="coiled-coil region" evidence="1">
    <location>
        <begin position="268"/>
        <end position="350"/>
    </location>
</feature>
<dbReference type="SUPFAM" id="SSF52540">
    <property type="entry name" value="P-loop containing nucleoside triphosphate hydrolases"/>
    <property type="match status" value="1"/>
</dbReference>
<name>A0A5P9JSI6_9HYPH</name>
<proteinExistence type="predicted"/>
<sequence length="650" mass="71592">MADEARRIDAGTLLAEIATKSGRPAEDVRAALTRHGVFFRPSLAVPKRLCIRSLRFTGIKQGEKAAGPIDFTWNDLGPGLWAITSGRNLRGKSTVLGIIRWCLNGRRGDAVPGEMKEWFHTVELGFTLDDQGYEVEIADAIAGTGTLWRVDGSTKRSLASFASEDEFESTMSDFFMGQLGLQLIVSHAVQGDRSIDQPHDWVWLSGALVIEPNPTVLFGAVATGGLATRMMQMYLGVPWTSANNDIVAAQGRLQNEARQTTAAFDRTRERRQARIKELDAEITDLQSRLKALPLEDDQRAELRRESAKFAEAEKRRRSALMLLASIEADLESAKDAHARARRDLQDFKDSRAANYVFRSLEPVCCPRCDEVFDEVRRAETRNDHICLVCGTPEEPEADPGTLEESLKEAVADAELELARQRQRHEALTKTIADAGDAMDDAEAACRVIQARLAAPSGRRDVEIDILRKQAQREELAKEDAAAPSPNGDLGVLKAAEEVTKEAYRPLQDDLLSEVSGLIQDYAVRFGVESLESVKLLGNTNLRLHKGGPPVYFGKQTAGERVRLKVAATLAIMKVAQTRGLGRHPGLLLIDSPGANEMVPQDFDRLISGLAELSGEIPHLQVLVAAVNSETIQNHVPPERRRSAAGDEYLW</sequence>
<dbReference type="KEGG" id="mico:GDR74_00045"/>
<accession>A0A5P9JSI6</accession>
<organism evidence="2 3">
    <name type="scientific">Microvirga thermotolerans</name>
    <dbReference type="NCBI Taxonomy" id="2651334"/>
    <lineage>
        <taxon>Bacteria</taxon>
        <taxon>Pseudomonadati</taxon>
        <taxon>Pseudomonadota</taxon>
        <taxon>Alphaproteobacteria</taxon>
        <taxon>Hyphomicrobiales</taxon>
        <taxon>Methylobacteriaceae</taxon>
        <taxon>Microvirga</taxon>
    </lineage>
</organism>
<dbReference type="Proteomes" id="UP000325614">
    <property type="component" value="Chromosome"/>
</dbReference>
<evidence type="ECO:0000256" key="1">
    <source>
        <dbReference type="SAM" id="Coils"/>
    </source>
</evidence>
<dbReference type="InterPro" id="IPR027417">
    <property type="entry name" value="P-loop_NTPase"/>
</dbReference>
<feature type="coiled-coil region" evidence="1">
    <location>
        <begin position="403"/>
        <end position="430"/>
    </location>
</feature>
<keyword evidence="3" id="KW-1185">Reference proteome</keyword>
<dbReference type="EMBL" id="CP045423">
    <property type="protein sequence ID" value="QFU14728.1"/>
    <property type="molecule type" value="Genomic_DNA"/>
</dbReference>